<gene>
    <name evidence="2" type="ORF">IRJ41_020192</name>
</gene>
<name>A0A9W8C794_TRIRA</name>
<evidence type="ECO:0000313" key="2">
    <source>
        <dbReference type="EMBL" id="KAI7809951.1"/>
    </source>
</evidence>
<organism evidence="2 3">
    <name type="scientific">Triplophysa rosa</name>
    <name type="common">Cave loach</name>
    <dbReference type="NCBI Taxonomy" id="992332"/>
    <lineage>
        <taxon>Eukaryota</taxon>
        <taxon>Metazoa</taxon>
        <taxon>Chordata</taxon>
        <taxon>Craniata</taxon>
        <taxon>Vertebrata</taxon>
        <taxon>Euteleostomi</taxon>
        <taxon>Actinopterygii</taxon>
        <taxon>Neopterygii</taxon>
        <taxon>Teleostei</taxon>
        <taxon>Ostariophysi</taxon>
        <taxon>Cypriniformes</taxon>
        <taxon>Nemacheilidae</taxon>
        <taxon>Triplophysa</taxon>
    </lineage>
</organism>
<dbReference type="AlphaFoldDB" id="A0A9W8C794"/>
<dbReference type="EMBL" id="JAFHDT010000005">
    <property type="protein sequence ID" value="KAI7809951.1"/>
    <property type="molecule type" value="Genomic_DNA"/>
</dbReference>
<protein>
    <submittedName>
        <fullName evidence="2">Uncharacterized protein</fullName>
    </submittedName>
</protein>
<sequence>RRLACSHADPSDGRDYGHHPRVLTEMSTTPQDNAARCRSSFCLNFTVVQRDVLEEPCQTAPSWDISNSNLGFKTSLERACQGPTVQNETDTLL</sequence>
<dbReference type="Proteomes" id="UP001059041">
    <property type="component" value="Linkage Group LG5"/>
</dbReference>
<feature type="region of interest" description="Disordered" evidence="1">
    <location>
        <begin position="1"/>
        <end position="20"/>
    </location>
</feature>
<feature type="non-terminal residue" evidence="2">
    <location>
        <position position="93"/>
    </location>
</feature>
<reference evidence="2" key="1">
    <citation type="submission" date="2021-02" db="EMBL/GenBank/DDBJ databases">
        <title>Comparative genomics reveals that relaxation of natural selection precedes convergent phenotypic evolution of cavefish.</title>
        <authorList>
            <person name="Peng Z."/>
        </authorList>
    </citation>
    <scope>NUCLEOTIDE SEQUENCE</scope>
    <source>
        <tissue evidence="2">Muscle</tissue>
    </source>
</reference>
<proteinExistence type="predicted"/>
<accession>A0A9W8C794</accession>
<evidence type="ECO:0000313" key="3">
    <source>
        <dbReference type="Proteomes" id="UP001059041"/>
    </source>
</evidence>
<feature type="compositionally biased region" description="Basic and acidic residues" evidence="1">
    <location>
        <begin position="9"/>
        <end position="18"/>
    </location>
</feature>
<comment type="caution">
    <text evidence="2">The sequence shown here is derived from an EMBL/GenBank/DDBJ whole genome shotgun (WGS) entry which is preliminary data.</text>
</comment>
<keyword evidence="3" id="KW-1185">Reference proteome</keyword>
<evidence type="ECO:0000256" key="1">
    <source>
        <dbReference type="SAM" id="MobiDB-lite"/>
    </source>
</evidence>